<comment type="caution">
    <text evidence="1">The sequence shown here is derived from an EMBL/GenBank/DDBJ whole genome shotgun (WGS) entry which is preliminary data.</text>
</comment>
<accession>A0A438FTU5</accession>
<evidence type="ECO:0008006" key="3">
    <source>
        <dbReference type="Google" id="ProtNLM"/>
    </source>
</evidence>
<sequence length="170" mass="19378">MEVSGFDVELKSFEIFLESLNGKMVERIVERGRGFSSWIRFGERDLSLLLEGMEDYCEGKFREPLKRVSNGGERGYKLELCSNKAGRPLEKSKEPIRCQEEKRGGNLFKGQKSFVFGDLAYLRETIAVGLWEPNVGCLREGTCIGDVWVRLLGLLVNLWGKEFFKRVGDA</sequence>
<gene>
    <name evidence="1" type="ORF">CK203_058261</name>
</gene>
<evidence type="ECO:0000313" key="2">
    <source>
        <dbReference type="Proteomes" id="UP000288805"/>
    </source>
</evidence>
<dbReference type="Proteomes" id="UP000288805">
    <property type="component" value="Unassembled WGS sequence"/>
</dbReference>
<proteinExistence type="predicted"/>
<protein>
    <recommendedName>
        <fullName evidence="3">DUF4283 domain-containing protein</fullName>
    </recommendedName>
</protein>
<name>A0A438FTU5_VITVI</name>
<dbReference type="AlphaFoldDB" id="A0A438FTU5"/>
<dbReference type="EMBL" id="QGNW01000743">
    <property type="protein sequence ID" value="RVW63351.1"/>
    <property type="molecule type" value="Genomic_DNA"/>
</dbReference>
<evidence type="ECO:0000313" key="1">
    <source>
        <dbReference type="EMBL" id="RVW63351.1"/>
    </source>
</evidence>
<reference evidence="1 2" key="1">
    <citation type="journal article" date="2018" name="PLoS Genet.">
        <title>Population sequencing reveals clonal diversity and ancestral inbreeding in the grapevine cultivar Chardonnay.</title>
        <authorList>
            <person name="Roach M.J."/>
            <person name="Johnson D.L."/>
            <person name="Bohlmann J."/>
            <person name="van Vuuren H.J."/>
            <person name="Jones S.J."/>
            <person name="Pretorius I.S."/>
            <person name="Schmidt S.A."/>
            <person name="Borneman A.R."/>
        </authorList>
    </citation>
    <scope>NUCLEOTIDE SEQUENCE [LARGE SCALE GENOMIC DNA]</scope>
    <source>
        <strain evidence="2">cv. Chardonnay</strain>
        <tissue evidence="1">Leaf</tissue>
    </source>
</reference>
<organism evidence="1 2">
    <name type="scientific">Vitis vinifera</name>
    <name type="common">Grape</name>
    <dbReference type="NCBI Taxonomy" id="29760"/>
    <lineage>
        <taxon>Eukaryota</taxon>
        <taxon>Viridiplantae</taxon>
        <taxon>Streptophyta</taxon>
        <taxon>Embryophyta</taxon>
        <taxon>Tracheophyta</taxon>
        <taxon>Spermatophyta</taxon>
        <taxon>Magnoliopsida</taxon>
        <taxon>eudicotyledons</taxon>
        <taxon>Gunneridae</taxon>
        <taxon>Pentapetalae</taxon>
        <taxon>rosids</taxon>
        <taxon>Vitales</taxon>
        <taxon>Vitaceae</taxon>
        <taxon>Viteae</taxon>
        <taxon>Vitis</taxon>
    </lineage>
</organism>